<keyword evidence="1" id="KW-0067">ATP-binding</keyword>
<dbReference type="GO" id="GO:0004386">
    <property type="term" value="F:helicase activity"/>
    <property type="evidence" value="ECO:0007669"/>
    <property type="project" value="UniProtKB-KW"/>
</dbReference>
<evidence type="ECO:0000313" key="1">
    <source>
        <dbReference type="EMBL" id="UPV77141.1"/>
    </source>
</evidence>
<keyword evidence="1" id="KW-0378">Hydrolase</keyword>
<dbReference type="Gene3D" id="3.40.50.300">
    <property type="entry name" value="P-loop containing nucleotide triphosphate hydrolases"/>
    <property type="match status" value="2"/>
</dbReference>
<dbReference type="AlphaFoldDB" id="A0A8U0I2Q2"/>
<evidence type="ECO:0000313" key="2">
    <source>
        <dbReference type="Proteomes" id="UP000830729"/>
    </source>
</evidence>
<accession>A0A8U0I2Q2</accession>
<keyword evidence="1" id="KW-0614">Plasmid</keyword>
<geneLocation type="plasmid" evidence="1 2">
    <name>unnamed4</name>
</geneLocation>
<gene>
    <name evidence="1" type="ORF">M0R89_23135</name>
</gene>
<dbReference type="SUPFAM" id="SSF52540">
    <property type="entry name" value="P-loop containing nucleoside triphosphate hydrolases"/>
    <property type="match status" value="1"/>
</dbReference>
<protein>
    <submittedName>
        <fullName evidence="1">DNA helicase UvrD</fullName>
    </submittedName>
</protein>
<reference evidence="1 2" key="1">
    <citation type="submission" date="2022-04" db="EMBL/GenBank/DDBJ databases">
        <title>Diverse halophilic archaea isolated from saline environments.</title>
        <authorList>
            <person name="Cui H.-L."/>
        </authorList>
    </citation>
    <scope>NUCLEOTIDE SEQUENCE [LARGE SCALE GENOMIC DNA]</scope>
    <source>
        <strain evidence="1 2">XZYJT49</strain>
        <plasmid evidence="1 2">unnamed4</plasmid>
    </source>
</reference>
<dbReference type="EMBL" id="CP096663">
    <property type="protein sequence ID" value="UPV77141.1"/>
    <property type="molecule type" value="Genomic_DNA"/>
</dbReference>
<name>A0A8U0I2Q2_9EURY</name>
<organism evidence="1 2">
    <name type="scientific">Halorussus limi</name>
    <dbReference type="NCBI Taxonomy" id="2938695"/>
    <lineage>
        <taxon>Archaea</taxon>
        <taxon>Methanobacteriati</taxon>
        <taxon>Methanobacteriota</taxon>
        <taxon>Stenosarchaea group</taxon>
        <taxon>Halobacteria</taxon>
        <taxon>Halobacteriales</taxon>
        <taxon>Haladaptataceae</taxon>
        <taxon>Halorussus</taxon>
    </lineage>
</organism>
<dbReference type="Proteomes" id="UP000830729">
    <property type="component" value="Plasmid unnamed4"/>
</dbReference>
<dbReference type="KEGG" id="halx:M0R89_23135"/>
<keyword evidence="1" id="KW-0547">Nucleotide-binding</keyword>
<keyword evidence="1" id="KW-0347">Helicase</keyword>
<sequence length="691" mass="76290">MSESHSFDGTLVTVPFATGALRDVLTQQYCRLLNSHDSEEILVITGTPTSMRTFRTFLDGEVLDAGVPRVTSLVVQATDVVNQTDDRTVLSDDMQRELVHRFLEGYEWETDYFRRASGNPSFEDDVAQLMETATWQDAPLNETPELADVADAIDDFHAWLADHDYLERGQLISEATTALQEADDPDPIVDAEAVLAVEFEEFLPPDREYLSTLAADRELVCIAETGGSVRRTWVESGPVTDHVSFAERRDEDERPPATRPMATAAYLARGTVAEDPEEGTVRVLSAETVADQLGAVADEIEALRAQEGLSYADFAVAVKQSGTAVMETVSELQQKGIPTSSATVTGFGDDPAVRELLRVVRALADDDPELADDPLLDESILDELKAMDGLAESLRRWATESNLKARIAADESPLDARTQFSNIKNSFAIAESVESTDYIASTWESFAVVLERAHEYAPKRNQTSSIDRDGGVRVDHLQALKNGSFPVVFLLNVVDEEYPGSPSLTRLFPDERVAGMADYPGVTDVDESDVTATFATDSTASGRPFRQYHAEHARRRLAVGAATARDRLYCCLYEHEDTALDERVQPSRFLADAFRRLPWLTEASESGIHSEGTAEEYLLSRADRALADVRRTNSQGVAVSLDALESEFAEIDRLLEGSGKRGQDLREALRARIDFADGRVRRDADGRVRHD</sequence>
<dbReference type="Gene3D" id="1.10.486.10">
    <property type="entry name" value="PCRA, domain 4"/>
    <property type="match status" value="1"/>
</dbReference>
<proteinExistence type="predicted"/>
<keyword evidence="2" id="KW-1185">Reference proteome</keyword>
<dbReference type="InterPro" id="IPR027417">
    <property type="entry name" value="P-loop_NTPase"/>
</dbReference>